<proteinExistence type="predicted"/>
<dbReference type="RefSeq" id="WP_074631753.1">
    <property type="nucleotide sequence ID" value="NZ_FNKY01000001.1"/>
</dbReference>
<name>A0ABY0TC58_9PROT</name>
<feature type="compositionally biased region" description="Low complexity" evidence="1">
    <location>
        <begin position="47"/>
        <end position="61"/>
    </location>
</feature>
<comment type="caution">
    <text evidence="3">The sequence shown here is derived from an EMBL/GenBank/DDBJ whole genome shotgun (WGS) entry which is preliminary data.</text>
</comment>
<protein>
    <submittedName>
        <fullName evidence="3">Uncharacterized protein</fullName>
    </submittedName>
</protein>
<dbReference type="EMBL" id="FNKY01000001">
    <property type="protein sequence ID" value="SDQ59824.1"/>
    <property type="molecule type" value="Genomic_DNA"/>
</dbReference>
<feature type="compositionally biased region" description="Polar residues" evidence="1">
    <location>
        <begin position="37"/>
        <end position="46"/>
    </location>
</feature>
<gene>
    <name evidence="3" type="ORF">SAMN05216402_1484</name>
</gene>
<evidence type="ECO:0000256" key="1">
    <source>
        <dbReference type="SAM" id="MobiDB-lite"/>
    </source>
</evidence>
<keyword evidence="4" id="KW-1185">Reference proteome</keyword>
<organism evidence="3 4">
    <name type="scientific">Nitrosospira multiformis</name>
    <dbReference type="NCBI Taxonomy" id="1231"/>
    <lineage>
        <taxon>Bacteria</taxon>
        <taxon>Pseudomonadati</taxon>
        <taxon>Pseudomonadota</taxon>
        <taxon>Betaproteobacteria</taxon>
        <taxon>Nitrosomonadales</taxon>
        <taxon>Nitrosomonadaceae</taxon>
        <taxon>Nitrosospira</taxon>
    </lineage>
</organism>
<accession>A0ABY0TC58</accession>
<feature type="compositionally biased region" description="Polar residues" evidence="1">
    <location>
        <begin position="106"/>
        <end position="129"/>
    </location>
</feature>
<sequence length="143" mass="16582">MKIFWTAFIALAVLGFQSAAMAYQDAFSKQREPGTNAARQQAQKNSQPGLGLEGKQQGQEPKPWEVRPWEQQNATDAIKQQKAVDERRRVGRKARKEQLEQENKQSQESGYSSRRGTHQQSKWQRYQQMESERYDPITGFPPR</sequence>
<keyword evidence="2" id="KW-0732">Signal</keyword>
<reference evidence="3 4" key="1">
    <citation type="submission" date="2016-10" db="EMBL/GenBank/DDBJ databases">
        <authorList>
            <person name="Varghese N."/>
            <person name="Submissions S."/>
        </authorList>
    </citation>
    <scope>NUCLEOTIDE SEQUENCE [LARGE SCALE GENOMIC DNA]</scope>
    <source>
        <strain evidence="3 4">Nl1</strain>
    </source>
</reference>
<feature type="compositionally biased region" description="Basic and acidic residues" evidence="1">
    <location>
        <begin position="96"/>
        <end position="105"/>
    </location>
</feature>
<feature type="signal peptide" evidence="2">
    <location>
        <begin position="1"/>
        <end position="22"/>
    </location>
</feature>
<feature type="chain" id="PRO_5046642118" evidence="2">
    <location>
        <begin position="23"/>
        <end position="143"/>
    </location>
</feature>
<evidence type="ECO:0000313" key="3">
    <source>
        <dbReference type="EMBL" id="SDQ59824.1"/>
    </source>
</evidence>
<dbReference type="Proteomes" id="UP000183471">
    <property type="component" value="Unassembled WGS sequence"/>
</dbReference>
<evidence type="ECO:0000313" key="4">
    <source>
        <dbReference type="Proteomes" id="UP000183471"/>
    </source>
</evidence>
<feature type="region of interest" description="Disordered" evidence="1">
    <location>
        <begin position="27"/>
        <end position="143"/>
    </location>
</feature>
<evidence type="ECO:0000256" key="2">
    <source>
        <dbReference type="SAM" id="SignalP"/>
    </source>
</evidence>